<keyword evidence="3" id="KW-1185">Reference proteome</keyword>
<protein>
    <recommendedName>
        <fullName evidence="1">F-box domain-containing protein</fullName>
    </recommendedName>
</protein>
<name>A0A1R3RXB7_ASPC5</name>
<feature type="domain" description="F-box" evidence="1">
    <location>
        <begin position="6"/>
        <end position="53"/>
    </location>
</feature>
<dbReference type="EMBL" id="KV907495">
    <property type="protein sequence ID" value="OOF99118.1"/>
    <property type="molecule type" value="Genomic_DNA"/>
</dbReference>
<dbReference type="OMA" id="MDYATVY"/>
<dbReference type="PROSITE" id="PS50181">
    <property type="entry name" value="FBOX"/>
    <property type="match status" value="1"/>
</dbReference>
<dbReference type="CDD" id="cd09917">
    <property type="entry name" value="F-box_SF"/>
    <property type="match status" value="1"/>
</dbReference>
<dbReference type="InterPro" id="IPR036047">
    <property type="entry name" value="F-box-like_dom_sf"/>
</dbReference>
<reference evidence="3" key="1">
    <citation type="journal article" date="2017" name="Genome Biol.">
        <title>Comparative genomics reveals high biological diversity and specific adaptations in the industrially and medically important fungal genus Aspergillus.</title>
        <authorList>
            <person name="de Vries R.P."/>
            <person name="Riley R."/>
            <person name="Wiebenga A."/>
            <person name="Aguilar-Osorio G."/>
            <person name="Amillis S."/>
            <person name="Uchima C.A."/>
            <person name="Anderluh G."/>
            <person name="Asadollahi M."/>
            <person name="Askin M."/>
            <person name="Barry K."/>
            <person name="Battaglia E."/>
            <person name="Bayram O."/>
            <person name="Benocci T."/>
            <person name="Braus-Stromeyer S.A."/>
            <person name="Caldana C."/>
            <person name="Canovas D."/>
            <person name="Cerqueira G.C."/>
            <person name="Chen F."/>
            <person name="Chen W."/>
            <person name="Choi C."/>
            <person name="Clum A."/>
            <person name="Dos Santos R.A."/>
            <person name="Damasio A.R."/>
            <person name="Diallinas G."/>
            <person name="Emri T."/>
            <person name="Fekete E."/>
            <person name="Flipphi M."/>
            <person name="Freyberg S."/>
            <person name="Gallo A."/>
            <person name="Gournas C."/>
            <person name="Habgood R."/>
            <person name="Hainaut M."/>
            <person name="Harispe M.L."/>
            <person name="Henrissat B."/>
            <person name="Hilden K.S."/>
            <person name="Hope R."/>
            <person name="Hossain A."/>
            <person name="Karabika E."/>
            <person name="Karaffa L."/>
            <person name="Karanyi Z."/>
            <person name="Krasevec N."/>
            <person name="Kuo A."/>
            <person name="Kusch H."/>
            <person name="LaButti K."/>
            <person name="Lagendijk E.L."/>
            <person name="Lapidus A."/>
            <person name="Levasseur A."/>
            <person name="Lindquist E."/>
            <person name="Lipzen A."/>
            <person name="Logrieco A.F."/>
            <person name="MacCabe A."/>
            <person name="Maekelae M.R."/>
            <person name="Malavazi I."/>
            <person name="Melin P."/>
            <person name="Meyer V."/>
            <person name="Mielnichuk N."/>
            <person name="Miskei M."/>
            <person name="Molnar A.P."/>
            <person name="Mule G."/>
            <person name="Ngan C.Y."/>
            <person name="Orejas M."/>
            <person name="Orosz E."/>
            <person name="Ouedraogo J.P."/>
            <person name="Overkamp K.M."/>
            <person name="Park H.-S."/>
            <person name="Perrone G."/>
            <person name="Piumi F."/>
            <person name="Punt P.J."/>
            <person name="Ram A.F."/>
            <person name="Ramon A."/>
            <person name="Rauscher S."/>
            <person name="Record E."/>
            <person name="Riano-Pachon D.M."/>
            <person name="Robert V."/>
            <person name="Roehrig J."/>
            <person name="Ruller R."/>
            <person name="Salamov A."/>
            <person name="Salih N.S."/>
            <person name="Samson R.A."/>
            <person name="Sandor E."/>
            <person name="Sanguinetti M."/>
            <person name="Schuetze T."/>
            <person name="Sepcic K."/>
            <person name="Shelest E."/>
            <person name="Sherlock G."/>
            <person name="Sophianopoulou V."/>
            <person name="Squina F.M."/>
            <person name="Sun H."/>
            <person name="Susca A."/>
            <person name="Todd R.B."/>
            <person name="Tsang A."/>
            <person name="Unkles S.E."/>
            <person name="van de Wiele N."/>
            <person name="van Rossen-Uffink D."/>
            <person name="Oliveira J.V."/>
            <person name="Vesth T.C."/>
            <person name="Visser J."/>
            <person name="Yu J.-H."/>
            <person name="Zhou M."/>
            <person name="Andersen M.R."/>
            <person name="Archer D.B."/>
            <person name="Baker S.E."/>
            <person name="Benoit I."/>
            <person name="Brakhage A.A."/>
            <person name="Braus G.H."/>
            <person name="Fischer R."/>
            <person name="Frisvad J.C."/>
            <person name="Goldman G.H."/>
            <person name="Houbraken J."/>
            <person name="Oakley B."/>
            <person name="Pocsi I."/>
            <person name="Scazzocchio C."/>
            <person name="Seiboth B."/>
            <person name="vanKuyk P.A."/>
            <person name="Wortman J."/>
            <person name="Dyer P.S."/>
            <person name="Grigoriev I.V."/>
        </authorList>
    </citation>
    <scope>NUCLEOTIDE SEQUENCE [LARGE SCALE GENOMIC DNA]</scope>
    <source>
        <strain evidence="3">ITEM 5010</strain>
    </source>
</reference>
<dbReference type="AlphaFoldDB" id="A0A1R3RXB7"/>
<dbReference type="STRING" id="602072.A0A1R3RXB7"/>
<dbReference type="SMART" id="SM00256">
    <property type="entry name" value="FBOX"/>
    <property type="match status" value="1"/>
</dbReference>
<dbReference type="Gene3D" id="1.20.1280.50">
    <property type="match status" value="1"/>
</dbReference>
<proteinExistence type="predicted"/>
<dbReference type="InterPro" id="IPR001810">
    <property type="entry name" value="F-box_dom"/>
</dbReference>
<gene>
    <name evidence="2" type="ORF">ASPCADRAFT_204778</name>
</gene>
<evidence type="ECO:0000313" key="3">
    <source>
        <dbReference type="Proteomes" id="UP000188318"/>
    </source>
</evidence>
<dbReference type="Proteomes" id="UP000188318">
    <property type="component" value="Unassembled WGS sequence"/>
</dbReference>
<evidence type="ECO:0000313" key="2">
    <source>
        <dbReference type="EMBL" id="OOF99118.1"/>
    </source>
</evidence>
<evidence type="ECO:0000259" key="1">
    <source>
        <dbReference type="PROSITE" id="PS50181"/>
    </source>
</evidence>
<dbReference type="VEuPathDB" id="FungiDB:ASPCADRAFT_204778"/>
<dbReference type="Pfam" id="PF12937">
    <property type="entry name" value="F-box-like"/>
    <property type="match status" value="1"/>
</dbReference>
<accession>A0A1R3RXB7</accession>
<dbReference type="SUPFAM" id="SSF81383">
    <property type="entry name" value="F-box domain"/>
    <property type="match status" value="1"/>
</dbReference>
<sequence>MHFSTSNQWALLAPELLEMILLQLDMRTLVASAQRVCRAWNDLIRESSFIQEALFLKPIKKRKGNPPETTINPLLAEAFASIFEQNEAVFPQSKTEFTLIDLDMIQNPEKKAAYLRPEASWRRMLVQQPPAFKLGIFRWSGSPFGYGIGYEMQQLKDAQTWHDGIRMEMLFEPLIFHRNLTPTFSPASVYWWGECTSSTIMHRLKELGITTVPDILLCAYAMVSCTDSDSDFENDDERVVDQIQAWYRNMGLQPKGLGDGWERTVHEKLGTWD</sequence>
<organism evidence="2 3">
    <name type="scientific">Aspergillus carbonarius (strain ITEM 5010)</name>
    <dbReference type="NCBI Taxonomy" id="602072"/>
    <lineage>
        <taxon>Eukaryota</taxon>
        <taxon>Fungi</taxon>
        <taxon>Dikarya</taxon>
        <taxon>Ascomycota</taxon>
        <taxon>Pezizomycotina</taxon>
        <taxon>Eurotiomycetes</taxon>
        <taxon>Eurotiomycetidae</taxon>
        <taxon>Eurotiales</taxon>
        <taxon>Aspergillaceae</taxon>
        <taxon>Aspergillus</taxon>
        <taxon>Aspergillus subgen. Circumdati</taxon>
    </lineage>
</organism>